<feature type="compositionally biased region" description="Acidic residues" evidence="1">
    <location>
        <begin position="203"/>
        <end position="212"/>
    </location>
</feature>
<keyword evidence="2" id="KW-0472">Membrane</keyword>
<dbReference type="RefSeq" id="XP_073554551.1">
    <property type="nucleotide sequence ID" value="XM_073706866.1"/>
</dbReference>
<feature type="region of interest" description="Disordered" evidence="1">
    <location>
        <begin position="166"/>
        <end position="215"/>
    </location>
</feature>
<organism evidence="3 4">
    <name type="scientific">Trichoderma ghanense</name>
    <dbReference type="NCBI Taxonomy" id="65468"/>
    <lineage>
        <taxon>Eukaryota</taxon>
        <taxon>Fungi</taxon>
        <taxon>Dikarya</taxon>
        <taxon>Ascomycota</taxon>
        <taxon>Pezizomycotina</taxon>
        <taxon>Sordariomycetes</taxon>
        <taxon>Hypocreomycetidae</taxon>
        <taxon>Hypocreales</taxon>
        <taxon>Hypocreaceae</taxon>
        <taxon>Trichoderma</taxon>
    </lineage>
</organism>
<reference evidence="3 4" key="1">
    <citation type="submission" date="2018-01" db="EMBL/GenBank/DDBJ databases">
        <title>Genome characterization of the sugarcane-associated fungus Trichoderma ghanense CCMA-1212 and their application in lignocelulose bioconversion.</title>
        <authorList>
            <person name="Steindorff A.S."/>
            <person name="Mendes T.D."/>
            <person name="Vilela E.S.D."/>
            <person name="Rodrigues D.S."/>
            <person name="Formighieri E.F."/>
            <person name="Melo I.S."/>
            <person name="Favaro L.C.L."/>
        </authorList>
    </citation>
    <scope>NUCLEOTIDE SEQUENCE [LARGE SCALE GENOMIC DNA]</scope>
    <source>
        <strain evidence="3 4">CCMA-1212</strain>
    </source>
</reference>
<comment type="caution">
    <text evidence="3">The sequence shown here is derived from an EMBL/GenBank/DDBJ whole genome shotgun (WGS) entry which is preliminary data.</text>
</comment>
<feature type="compositionally biased region" description="Basic residues" evidence="1">
    <location>
        <begin position="286"/>
        <end position="306"/>
    </location>
</feature>
<keyword evidence="2" id="KW-1133">Transmembrane helix</keyword>
<feature type="compositionally biased region" description="Polar residues" evidence="1">
    <location>
        <begin position="178"/>
        <end position="192"/>
    </location>
</feature>
<keyword evidence="2" id="KW-0812">Transmembrane</keyword>
<dbReference type="EMBL" id="PPTA01000020">
    <property type="protein sequence ID" value="TFA98349.1"/>
    <property type="molecule type" value="Genomic_DNA"/>
</dbReference>
<evidence type="ECO:0000313" key="4">
    <source>
        <dbReference type="Proteomes" id="UP001642720"/>
    </source>
</evidence>
<feature type="compositionally biased region" description="Low complexity" evidence="1">
    <location>
        <begin position="266"/>
        <end position="285"/>
    </location>
</feature>
<gene>
    <name evidence="3" type="ORF">CCMA1212_009798</name>
</gene>
<sequence>MLVPASAIYGWVLFAAIHGLYVDALAIRRHGGIQQMAESSQIGQSATLIRRKTEACGANMKLCPASLGGNCCPESYDCTRNGWSLITSSIETPSASSSPYSCPTGQHLCPSSVGFGCCPDGLACGVSRCYSTPPVTETIVTAMTKTASGTITTTTATSTIVRRASTPTGFGALDGRTNDNSDSQAADSTPTSVPKYVPSSTETDGDDDDEESLSTTQLGGIIGGAIALLALVIAAACVMIRHIDKLAAQMSRKSVSSRSRTATKQTSLSSLNSRSSRTDSTTASTRRSHTRRKTRSEARHHRRRRNGFIATRSGDLLIQGAHGRQESFRDIPLQVLTRNANGSRAVVPDSRHTDIVSPTAINDVSPRQLSSPSPLSMMSTELEASSLAQELAGTSNAATLAADSLIHNAQDIPPTDLPRVATRPPLAYQWMRSIGLLRESEVADPDDYRIEEESHGFYGSRDHVAGRTGLGISYTEMRGGIPGHYFCPAAKRTCGSV</sequence>
<dbReference type="Proteomes" id="UP001642720">
    <property type="component" value="Unassembled WGS sequence"/>
</dbReference>
<keyword evidence="4" id="KW-1185">Reference proteome</keyword>
<accession>A0ABY2GST0</accession>
<proteinExistence type="predicted"/>
<feature type="compositionally biased region" description="Polar residues" evidence="1">
    <location>
        <begin position="251"/>
        <end position="265"/>
    </location>
</feature>
<feature type="region of interest" description="Disordered" evidence="1">
    <location>
        <begin position="249"/>
        <end position="309"/>
    </location>
</feature>
<evidence type="ECO:0000313" key="3">
    <source>
        <dbReference type="EMBL" id="TFA98349.1"/>
    </source>
</evidence>
<dbReference type="GeneID" id="300581316"/>
<evidence type="ECO:0000256" key="1">
    <source>
        <dbReference type="SAM" id="MobiDB-lite"/>
    </source>
</evidence>
<name>A0ABY2GST0_9HYPO</name>
<protein>
    <submittedName>
        <fullName evidence="3">Uncharacterized protein</fullName>
    </submittedName>
</protein>
<feature type="transmembrane region" description="Helical" evidence="2">
    <location>
        <begin position="6"/>
        <end position="27"/>
    </location>
</feature>
<feature type="transmembrane region" description="Helical" evidence="2">
    <location>
        <begin position="221"/>
        <end position="243"/>
    </location>
</feature>
<evidence type="ECO:0000256" key="2">
    <source>
        <dbReference type="SAM" id="Phobius"/>
    </source>
</evidence>